<feature type="transmembrane region" description="Helical" evidence="1">
    <location>
        <begin position="25"/>
        <end position="45"/>
    </location>
</feature>
<keyword evidence="1" id="KW-1133">Transmembrane helix</keyword>
<keyword evidence="1" id="KW-0472">Membrane</keyword>
<feature type="transmembrane region" description="Helical" evidence="1">
    <location>
        <begin position="65"/>
        <end position="88"/>
    </location>
</feature>
<feature type="transmembrane region" description="Helical" evidence="1">
    <location>
        <begin position="118"/>
        <end position="142"/>
    </location>
</feature>
<dbReference type="Proteomes" id="UP000290759">
    <property type="component" value="Unassembled WGS sequence"/>
</dbReference>
<gene>
    <name evidence="2" type="ORF">D3273_24290</name>
</gene>
<organism evidence="2 3">
    <name type="scientific">Lichenibacterium minor</name>
    <dbReference type="NCBI Taxonomy" id="2316528"/>
    <lineage>
        <taxon>Bacteria</taxon>
        <taxon>Pseudomonadati</taxon>
        <taxon>Pseudomonadota</taxon>
        <taxon>Alphaproteobacteria</taxon>
        <taxon>Hyphomicrobiales</taxon>
        <taxon>Lichenihabitantaceae</taxon>
        <taxon>Lichenibacterium</taxon>
    </lineage>
</organism>
<keyword evidence="1" id="KW-0812">Transmembrane</keyword>
<dbReference type="RefSeq" id="WP_129229552.1">
    <property type="nucleotide sequence ID" value="NZ_QYBB01000055.1"/>
</dbReference>
<evidence type="ECO:0000313" key="2">
    <source>
        <dbReference type="EMBL" id="RYC29364.1"/>
    </source>
</evidence>
<dbReference type="AlphaFoldDB" id="A0A4V1RTZ4"/>
<evidence type="ECO:0000256" key="1">
    <source>
        <dbReference type="SAM" id="Phobius"/>
    </source>
</evidence>
<reference evidence="2 3" key="2">
    <citation type="submission" date="2019-02" db="EMBL/GenBank/DDBJ databases">
        <title>'Lichenibacterium ramalinii' gen. nov. sp. nov., 'Lichenibacterium minor' gen. nov. sp. nov.</title>
        <authorList>
            <person name="Pankratov T."/>
        </authorList>
    </citation>
    <scope>NUCLEOTIDE SEQUENCE [LARGE SCALE GENOMIC DNA]</scope>
    <source>
        <strain evidence="2 3">RmlP026</strain>
    </source>
</reference>
<dbReference type="EMBL" id="QYBB01000055">
    <property type="protein sequence ID" value="RYC29364.1"/>
    <property type="molecule type" value="Genomic_DNA"/>
</dbReference>
<accession>A0A4V1RTZ4</accession>
<keyword evidence="3" id="KW-1185">Reference proteome</keyword>
<name>A0A4V1RTZ4_9HYPH</name>
<reference evidence="2 3" key="1">
    <citation type="submission" date="2018-12" db="EMBL/GenBank/DDBJ databases">
        <authorList>
            <person name="Grouzdev D.S."/>
            <person name="Krutkina M.S."/>
        </authorList>
    </citation>
    <scope>NUCLEOTIDE SEQUENCE [LARGE SCALE GENOMIC DNA]</scope>
    <source>
        <strain evidence="2 3">RmlP026</strain>
    </source>
</reference>
<dbReference type="OrthoDB" id="9943006at2"/>
<protein>
    <submittedName>
        <fullName evidence="2">Uncharacterized protein</fullName>
    </submittedName>
</protein>
<comment type="caution">
    <text evidence="2">The sequence shown here is derived from an EMBL/GenBank/DDBJ whole genome shotgun (WGS) entry which is preliminary data.</text>
</comment>
<sequence>MSDPQEHRVHFHRSMHEARLLDARAAVQAGLYINGLAVTAMLAFLGSAGRDAASRHAGHMPHAFVWSLAGFGFGVFCAALAATFSYIANHQYAENQSPFSKTDEERWGHRRTAVTLHWLGYAACFLMLASFVFGVGAAVFGFDKL</sequence>
<proteinExistence type="predicted"/>
<evidence type="ECO:0000313" key="3">
    <source>
        <dbReference type="Proteomes" id="UP000290759"/>
    </source>
</evidence>